<dbReference type="SUPFAM" id="SSF53474">
    <property type="entry name" value="alpha/beta-Hydrolases"/>
    <property type="match status" value="1"/>
</dbReference>
<evidence type="ECO:0000313" key="5">
    <source>
        <dbReference type="Proteomes" id="UP000307999"/>
    </source>
</evidence>
<accession>A0A4U1B8N8</accession>
<dbReference type="AlphaFoldDB" id="A0A4U1B8N8"/>
<dbReference type="InterPro" id="IPR029058">
    <property type="entry name" value="AB_hydrolase_fold"/>
</dbReference>
<organism evidence="4 5">
    <name type="scientific">Thalassotalea mangrovi</name>
    <dbReference type="NCBI Taxonomy" id="2572245"/>
    <lineage>
        <taxon>Bacteria</taxon>
        <taxon>Pseudomonadati</taxon>
        <taxon>Pseudomonadota</taxon>
        <taxon>Gammaproteobacteria</taxon>
        <taxon>Alteromonadales</taxon>
        <taxon>Colwelliaceae</taxon>
        <taxon>Thalassotalea</taxon>
    </lineage>
</organism>
<evidence type="ECO:0000313" key="4">
    <source>
        <dbReference type="EMBL" id="TKB46326.1"/>
    </source>
</evidence>
<dbReference type="Proteomes" id="UP000307999">
    <property type="component" value="Unassembled WGS sequence"/>
</dbReference>
<evidence type="ECO:0000256" key="3">
    <source>
        <dbReference type="SAM" id="SignalP"/>
    </source>
</evidence>
<evidence type="ECO:0000256" key="1">
    <source>
        <dbReference type="ARBA" id="ARBA00022729"/>
    </source>
</evidence>
<dbReference type="Pfam" id="PF10503">
    <property type="entry name" value="Esterase_PHB"/>
    <property type="match status" value="1"/>
</dbReference>
<reference evidence="4 5" key="1">
    <citation type="submission" date="2019-04" db="EMBL/GenBank/DDBJ databases">
        <title>Thalassotalea guangxiensis sp. nov., isolated from sediment of the coastal wetland.</title>
        <authorList>
            <person name="Zheng S."/>
            <person name="Zhang D."/>
        </authorList>
    </citation>
    <scope>NUCLEOTIDE SEQUENCE [LARGE SCALE GENOMIC DNA]</scope>
    <source>
        <strain evidence="4 5">ZS-4</strain>
    </source>
</reference>
<dbReference type="InterPro" id="IPR010126">
    <property type="entry name" value="Esterase_phb"/>
</dbReference>
<keyword evidence="1 3" id="KW-0732">Signal</keyword>
<keyword evidence="2" id="KW-0378">Hydrolase</keyword>
<dbReference type="GO" id="GO:0016787">
    <property type="term" value="F:hydrolase activity"/>
    <property type="evidence" value="ECO:0007669"/>
    <property type="project" value="UniProtKB-KW"/>
</dbReference>
<gene>
    <name evidence="4" type="ORF">E8M12_04540</name>
</gene>
<evidence type="ECO:0000256" key="2">
    <source>
        <dbReference type="ARBA" id="ARBA00022801"/>
    </source>
</evidence>
<feature type="signal peptide" evidence="3">
    <location>
        <begin position="1"/>
        <end position="23"/>
    </location>
</feature>
<dbReference type="PANTHER" id="PTHR42972">
    <property type="entry name" value="TOL-PAL SYSTEM PROTEIN TOLB"/>
    <property type="match status" value="1"/>
</dbReference>
<dbReference type="EMBL" id="SWDB01000009">
    <property type="protein sequence ID" value="TKB46326.1"/>
    <property type="molecule type" value="Genomic_DNA"/>
</dbReference>
<feature type="chain" id="PRO_5020362810" evidence="3">
    <location>
        <begin position="24"/>
        <end position="333"/>
    </location>
</feature>
<protein>
    <submittedName>
        <fullName evidence="4">Polyhydroxybutyrate depolymerase</fullName>
    </submittedName>
</protein>
<dbReference type="Gene3D" id="3.40.50.1820">
    <property type="entry name" value="alpha/beta hydrolase"/>
    <property type="match status" value="2"/>
</dbReference>
<dbReference type="OrthoDB" id="505233at2"/>
<proteinExistence type="predicted"/>
<comment type="caution">
    <text evidence="4">The sequence shown here is derived from an EMBL/GenBank/DDBJ whole genome shotgun (WGS) entry which is preliminary data.</text>
</comment>
<dbReference type="PANTHER" id="PTHR42972:SF8">
    <property type="entry name" value="POLYHYDROXYBUTYRATE DEPOLYMERASE"/>
    <property type="match status" value="1"/>
</dbReference>
<name>A0A4U1B8N8_9GAMM</name>
<keyword evidence="5" id="KW-1185">Reference proteome</keyword>
<dbReference type="RefSeq" id="WP_136734902.1">
    <property type="nucleotide sequence ID" value="NZ_SWDB01000009.1"/>
</dbReference>
<dbReference type="GO" id="GO:0005576">
    <property type="term" value="C:extracellular region"/>
    <property type="evidence" value="ECO:0007669"/>
    <property type="project" value="InterPro"/>
</dbReference>
<sequence>MKIKLLMASMLVCLSACEQQGSASPDPELELNLDLQQTTVSGLSSGAYMAHQLHIAYSDKIKGAALLAGGPYGCAKGDLNTALSECMAIENAMDIAPLVELAKQAQEKGDIAPLANIAGHPVWIFHGTTDNRVNDKVTQASADFYAELGATPKTEFAMEAGHGFPTESQGVPCDSTAEPFINQCNYDAAGTLLKHLYGDLNTKAEAANGKLVEINQEDFVAANANNTLADTGYAYVPASCMSGEECRIHIALHGCKQNAEAIDKTFVTDTGYNAWADTNKIVVLYPQTKSSFAPLNPNACWDWWGYTGAEYQSRNGAQMQQVINMAEGLAKAL</sequence>